<evidence type="ECO:0000256" key="4">
    <source>
        <dbReference type="ARBA" id="ARBA00023136"/>
    </source>
</evidence>
<keyword evidence="7" id="KW-1185">Reference proteome</keyword>
<evidence type="ECO:0000313" key="6">
    <source>
        <dbReference type="EMBL" id="CCH44391.1"/>
    </source>
</evidence>
<organism evidence="6 7">
    <name type="scientific">Wickerhamomyces ciferrii (strain ATCC 14091 / BCRC 22168 / CBS 111 / JCM 3599 / NBRC 0793 / NRRL Y-1031 F-60-10)</name>
    <name type="common">Yeast</name>
    <name type="synonym">Pichia ciferrii</name>
    <dbReference type="NCBI Taxonomy" id="1206466"/>
    <lineage>
        <taxon>Eukaryota</taxon>
        <taxon>Fungi</taxon>
        <taxon>Dikarya</taxon>
        <taxon>Ascomycota</taxon>
        <taxon>Saccharomycotina</taxon>
        <taxon>Saccharomycetes</taxon>
        <taxon>Phaffomycetales</taxon>
        <taxon>Wickerhamomycetaceae</taxon>
        <taxon>Wickerhamomyces</taxon>
    </lineage>
</organism>
<keyword evidence="4 5" id="KW-0472">Membrane</keyword>
<name>K0KN36_WICCF</name>
<keyword evidence="2 5" id="KW-0812">Transmembrane</keyword>
<accession>K0KN36</accession>
<evidence type="ECO:0000256" key="3">
    <source>
        <dbReference type="ARBA" id="ARBA00022989"/>
    </source>
</evidence>
<dbReference type="HOGENOM" id="CLU_2759741_0_0_1"/>
<feature type="transmembrane region" description="Helical" evidence="5">
    <location>
        <begin position="12"/>
        <end position="40"/>
    </location>
</feature>
<evidence type="ECO:0000313" key="7">
    <source>
        <dbReference type="Proteomes" id="UP000009328"/>
    </source>
</evidence>
<comment type="caution">
    <text evidence="6">The sequence shown here is derived from an EMBL/GenBank/DDBJ whole genome shotgun (WGS) entry which is preliminary data.</text>
</comment>
<dbReference type="InterPro" id="IPR013714">
    <property type="entry name" value="Golgi_TVP15"/>
</dbReference>
<evidence type="ECO:0000256" key="1">
    <source>
        <dbReference type="ARBA" id="ARBA00004141"/>
    </source>
</evidence>
<dbReference type="InParanoid" id="K0KN36"/>
<keyword evidence="3 5" id="KW-1133">Transmembrane helix</keyword>
<proteinExistence type="predicted"/>
<sequence>MLNTDTLTLVYLLIGTLIAGGNVFKIILGLLVAIVGFAYIGLEFIPSISPPDNFRTEGTFLNDEDEEDVI</sequence>
<evidence type="ECO:0000256" key="2">
    <source>
        <dbReference type="ARBA" id="ARBA00022692"/>
    </source>
</evidence>
<dbReference type="Proteomes" id="UP000009328">
    <property type="component" value="Unassembled WGS sequence"/>
</dbReference>
<dbReference type="EMBL" id="CAIF01000123">
    <property type="protein sequence ID" value="CCH44391.1"/>
    <property type="molecule type" value="Genomic_DNA"/>
</dbReference>
<dbReference type="AlphaFoldDB" id="K0KN36"/>
<dbReference type="Pfam" id="PF08507">
    <property type="entry name" value="COPI_assoc"/>
    <property type="match status" value="1"/>
</dbReference>
<evidence type="ECO:0000256" key="5">
    <source>
        <dbReference type="SAM" id="Phobius"/>
    </source>
</evidence>
<protein>
    <submittedName>
        <fullName evidence="6">Secreted protein</fullName>
    </submittedName>
</protein>
<gene>
    <name evidence="6" type="ORF">BN7_3954</name>
</gene>
<dbReference type="GO" id="GO:0016020">
    <property type="term" value="C:membrane"/>
    <property type="evidence" value="ECO:0007669"/>
    <property type="project" value="UniProtKB-SubCell"/>
</dbReference>
<reference evidence="6 7" key="1">
    <citation type="journal article" date="2012" name="Eukaryot. Cell">
        <title>Draft genome sequence of Wickerhamomyces ciferrii NRRL Y-1031 F-60-10.</title>
        <authorList>
            <person name="Schneider J."/>
            <person name="Andrea H."/>
            <person name="Blom J."/>
            <person name="Jaenicke S."/>
            <person name="Ruckert C."/>
            <person name="Schorsch C."/>
            <person name="Szczepanowski R."/>
            <person name="Farwick M."/>
            <person name="Goesmann A."/>
            <person name="Puhler A."/>
            <person name="Schaffer S."/>
            <person name="Tauch A."/>
            <person name="Kohler T."/>
            <person name="Brinkrolf K."/>
        </authorList>
    </citation>
    <scope>NUCLEOTIDE SEQUENCE [LARGE SCALE GENOMIC DNA]</scope>
    <source>
        <strain evidence="7">ATCC 14091 / BCRC 22168 / CBS 111 / JCM 3599 / NBRC 0793 / NRRL Y-1031 F-60-10</strain>
    </source>
</reference>
<comment type="subcellular location">
    <subcellularLocation>
        <location evidence="1">Membrane</location>
        <topology evidence="1">Multi-pass membrane protein</topology>
    </subcellularLocation>
</comment>